<name>A0ABQ6BDK2_9CAUL</name>
<dbReference type="EMBL" id="BSOY01000001">
    <property type="protein sequence ID" value="GLS00085.1"/>
    <property type="molecule type" value="Genomic_DNA"/>
</dbReference>
<accession>A0ABQ6BDK2</accession>
<gene>
    <name evidence="1" type="ORF">GCM10007859_00880</name>
</gene>
<sequence length="130" mass="14381">MPVTIESDSRKKRVQVTVDVDVRGPAFERAIEAALDRTPALSEWDWIIDDHAGVDDIGVEGTARIAGFYARHAPEPTRDSYTVIVTSDRHFAPWGRVMDLHFRRRTHLAAPTVEAAHALLDQRADGAGAP</sequence>
<evidence type="ECO:0000313" key="1">
    <source>
        <dbReference type="EMBL" id="GLS00085.1"/>
    </source>
</evidence>
<organism evidence="1 2">
    <name type="scientific">Brevundimonas denitrificans</name>
    <dbReference type="NCBI Taxonomy" id="1443434"/>
    <lineage>
        <taxon>Bacteria</taxon>
        <taxon>Pseudomonadati</taxon>
        <taxon>Pseudomonadota</taxon>
        <taxon>Alphaproteobacteria</taxon>
        <taxon>Caulobacterales</taxon>
        <taxon>Caulobacteraceae</taxon>
        <taxon>Brevundimonas</taxon>
    </lineage>
</organism>
<comment type="caution">
    <text evidence="1">The sequence shown here is derived from an EMBL/GenBank/DDBJ whole genome shotgun (WGS) entry which is preliminary data.</text>
</comment>
<protein>
    <submittedName>
        <fullName evidence="1">Uncharacterized protein</fullName>
    </submittedName>
</protein>
<dbReference type="RefSeq" id="WP_284219942.1">
    <property type="nucleotide sequence ID" value="NZ_BSOY01000001.1"/>
</dbReference>
<dbReference type="Proteomes" id="UP001156921">
    <property type="component" value="Unassembled WGS sequence"/>
</dbReference>
<reference evidence="2" key="1">
    <citation type="journal article" date="2019" name="Int. J. Syst. Evol. Microbiol.">
        <title>The Global Catalogue of Microorganisms (GCM) 10K type strain sequencing project: providing services to taxonomists for standard genome sequencing and annotation.</title>
        <authorList>
            <consortium name="The Broad Institute Genomics Platform"/>
            <consortium name="The Broad Institute Genome Sequencing Center for Infectious Disease"/>
            <person name="Wu L."/>
            <person name="Ma J."/>
        </authorList>
    </citation>
    <scope>NUCLEOTIDE SEQUENCE [LARGE SCALE GENOMIC DNA]</scope>
    <source>
        <strain evidence="2">NBRC 110107</strain>
    </source>
</reference>
<evidence type="ECO:0000313" key="2">
    <source>
        <dbReference type="Proteomes" id="UP001156921"/>
    </source>
</evidence>
<keyword evidence="2" id="KW-1185">Reference proteome</keyword>
<proteinExistence type="predicted"/>